<keyword evidence="3" id="KW-1185">Reference proteome</keyword>
<dbReference type="EMBL" id="UYJE01007508">
    <property type="protein sequence ID" value="VDI55484.1"/>
    <property type="molecule type" value="Genomic_DNA"/>
</dbReference>
<dbReference type="PANTHER" id="PTHR37398:SF3">
    <property type="entry name" value="GLYCOSIDE HYDROLASE FAMILY 5 DOMAIN-CONTAINING PROTEIN"/>
    <property type="match status" value="1"/>
</dbReference>
<proteinExistence type="predicted"/>
<accession>A0A8B6FUJ4</accession>
<reference evidence="2" key="1">
    <citation type="submission" date="2018-11" db="EMBL/GenBank/DDBJ databases">
        <authorList>
            <person name="Alioto T."/>
            <person name="Alioto T."/>
        </authorList>
    </citation>
    <scope>NUCLEOTIDE SEQUENCE</scope>
</reference>
<sequence>MLLTALAVLFASTGCQARLSVSGTNLNYNGHHIFLSGANQAWVNYARDFGHNQYSKGKSTFESTLSDIQSHGGNSVRVWLHIEGESTPEFDNNGYVTGIDNTLISDMRAYLHAAQRHNILIFFTLWNGAVKQSTHYRLNGLMVDTRKLQSYIDHALKPMANALKNEKALGGWDIMNEPEGEIKPGESSSEPCFDTRHLSGSGAGWAGHLYSAQEIGRFVNWQAAAIKEVDPGAMITVGSWNMKADTDAMGFHNLYSDHCLVKAGGKQSGTLSFYQVHSYDWQNHFGNESPFKHSFSNFRLKKPMVIGEFNQEHGAGMSSESMFEWAYTKGYSGAWTWSRTDVSWNNQLRGMQHLKSRTDHGQVHFGL</sequence>
<evidence type="ECO:0000313" key="2">
    <source>
        <dbReference type="EMBL" id="VDI55484.1"/>
    </source>
</evidence>
<evidence type="ECO:0008006" key="4">
    <source>
        <dbReference type="Google" id="ProtNLM"/>
    </source>
</evidence>
<dbReference type="SUPFAM" id="SSF51445">
    <property type="entry name" value="(Trans)glycosidases"/>
    <property type="match status" value="1"/>
</dbReference>
<comment type="caution">
    <text evidence="2">The sequence shown here is derived from an EMBL/GenBank/DDBJ whole genome shotgun (WGS) entry which is preliminary data.</text>
</comment>
<evidence type="ECO:0000256" key="1">
    <source>
        <dbReference type="SAM" id="SignalP"/>
    </source>
</evidence>
<keyword evidence="1" id="KW-0732">Signal</keyword>
<feature type="signal peptide" evidence="1">
    <location>
        <begin position="1"/>
        <end position="17"/>
    </location>
</feature>
<dbReference type="OrthoDB" id="406631at2759"/>
<dbReference type="InterPro" id="IPR017853">
    <property type="entry name" value="GH"/>
</dbReference>
<protein>
    <recommendedName>
        <fullName evidence="4">Mannan endo-1,4-beta-mannosidase</fullName>
    </recommendedName>
</protein>
<feature type="chain" id="PRO_5032375428" description="Mannan endo-1,4-beta-mannosidase" evidence="1">
    <location>
        <begin position="18"/>
        <end position="367"/>
    </location>
</feature>
<dbReference type="AlphaFoldDB" id="A0A8B6FUJ4"/>
<organism evidence="2 3">
    <name type="scientific">Mytilus galloprovincialis</name>
    <name type="common">Mediterranean mussel</name>
    <dbReference type="NCBI Taxonomy" id="29158"/>
    <lineage>
        <taxon>Eukaryota</taxon>
        <taxon>Metazoa</taxon>
        <taxon>Spiralia</taxon>
        <taxon>Lophotrochozoa</taxon>
        <taxon>Mollusca</taxon>
        <taxon>Bivalvia</taxon>
        <taxon>Autobranchia</taxon>
        <taxon>Pteriomorphia</taxon>
        <taxon>Mytilida</taxon>
        <taxon>Mytiloidea</taxon>
        <taxon>Mytilidae</taxon>
        <taxon>Mytilinae</taxon>
        <taxon>Mytilus</taxon>
    </lineage>
</organism>
<dbReference type="Proteomes" id="UP000596742">
    <property type="component" value="Unassembled WGS sequence"/>
</dbReference>
<dbReference type="Gene3D" id="3.20.20.80">
    <property type="entry name" value="Glycosidases"/>
    <property type="match status" value="1"/>
</dbReference>
<evidence type="ECO:0000313" key="3">
    <source>
        <dbReference type="Proteomes" id="UP000596742"/>
    </source>
</evidence>
<gene>
    <name evidence="2" type="ORF">MGAL_10B030059</name>
</gene>
<name>A0A8B6FUJ4_MYTGA</name>
<dbReference type="PANTHER" id="PTHR37398">
    <property type="entry name" value="ENDO-BETA-1,4-MANNANASE"/>
    <property type="match status" value="1"/>
</dbReference>